<proteinExistence type="predicted"/>
<keyword evidence="2" id="KW-0812">Transmembrane</keyword>
<dbReference type="Proteomes" id="UP000238312">
    <property type="component" value="Unassembled WGS sequence"/>
</dbReference>
<dbReference type="AlphaFoldDB" id="A0A2T0LXP6"/>
<sequence>MEESLQTGQDLSGLEESQVRLHEALLQHLVLVMAALAVCVVTTATTRHRTDTQATPPTRPDQAPPTDPGPIPLTVVEIKRLFNAVTSHTPTLEQAAHGSAWRRRHQARTRWFHHRTHLSTTNIQLN</sequence>
<reference evidence="3 4" key="1">
    <citation type="submission" date="2018-03" db="EMBL/GenBank/DDBJ databases">
        <title>Genomic Encyclopedia of Type Strains, Phase III (KMG-III): the genomes of soil and plant-associated and newly described type strains.</title>
        <authorList>
            <person name="Whitman W."/>
        </authorList>
    </citation>
    <scope>NUCLEOTIDE SEQUENCE [LARGE SCALE GENOMIC DNA]</scope>
    <source>
        <strain evidence="3 4">CGMCC 4.7104</strain>
    </source>
</reference>
<dbReference type="RefSeq" id="WP_106252900.1">
    <property type="nucleotide sequence ID" value="NZ_JBFAIL010000094.1"/>
</dbReference>
<evidence type="ECO:0000313" key="4">
    <source>
        <dbReference type="Proteomes" id="UP000238312"/>
    </source>
</evidence>
<name>A0A2T0LXP6_9ACTN</name>
<gene>
    <name evidence="3" type="ORF">B0I32_14041</name>
</gene>
<comment type="caution">
    <text evidence="3">The sequence shown here is derived from an EMBL/GenBank/DDBJ whole genome shotgun (WGS) entry which is preliminary data.</text>
</comment>
<dbReference type="EMBL" id="PVNG01000040">
    <property type="protein sequence ID" value="PRX48796.1"/>
    <property type="molecule type" value="Genomic_DNA"/>
</dbReference>
<accession>A0A2T0LXP6</accession>
<keyword evidence="2" id="KW-0472">Membrane</keyword>
<organism evidence="3 4">
    <name type="scientific">Nonomuraea fuscirosea</name>
    <dbReference type="NCBI Taxonomy" id="1291556"/>
    <lineage>
        <taxon>Bacteria</taxon>
        <taxon>Bacillati</taxon>
        <taxon>Actinomycetota</taxon>
        <taxon>Actinomycetes</taxon>
        <taxon>Streptosporangiales</taxon>
        <taxon>Streptosporangiaceae</taxon>
        <taxon>Nonomuraea</taxon>
    </lineage>
</organism>
<protein>
    <submittedName>
        <fullName evidence="3">Uncharacterized protein</fullName>
    </submittedName>
</protein>
<feature type="region of interest" description="Disordered" evidence="1">
    <location>
        <begin position="46"/>
        <end position="71"/>
    </location>
</feature>
<keyword evidence="2" id="KW-1133">Transmembrane helix</keyword>
<dbReference type="OrthoDB" id="3700476at2"/>
<feature type="compositionally biased region" description="Pro residues" evidence="1">
    <location>
        <begin position="57"/>
        <end position="71"/>
    </location>
</feature>
<keyword evidence="4" id="KW-1185">Reference proteome</keyword>
<evidence type="ECO:0000256" key="2">
    <source>
        <dbReference type="SAM" id="Phobius"/>
    </source>
</evidence>
<evidence type="ECO:0000256" key="1">
    <source>
        <dbReference type="SAM" id="MobiDB-lite"/>
    </source>
</evidence>
<evidence type="ECO:0000313" key="3">
    <source>
        <dbReference type="EMBL" id="PRX48796.1"/>
    </source>
</evidence>
<feature type="transmembrane region" description="Helical" evidence="2">
    <location>
        <begin position="25"/>
        <end position="44"/>
    </location>
</feature>